<dbReference type="Pfam" id="PF00271">
    <property type="entry name" value="Helicase_C"/>
    <property type="match status" value="1"/>
</dbReference>
<feature type="compositionally biased region" description="Polar residues" evidence="16">
    <location>
        <begin position="360"/>
        <end position="382"/>
    </location>
</feature>
<evidence type="ECO:0000256" key="15">
    <source>
        <dbReference type="ARBA" id="ARBA00082628"/>
    </source>
</evidence>
<dbReference type="InterPro" id="IPR000330">
    <property type="entry name" value="SNF2_N"/>
</dbReference>
<dbReference type="SUPFAM" id="SSF52540">
    <property type="entry name" value="P-loop containing nucleoside triphosphate hydrolases"/>
    <property type="match status" value="2"/>
</dbReference>
<feature type="compositionally biased region" description="Basic residues" evidence="16">
    <location>
        <begin position="169"/>
        <end position="182"/>
    </location>
</feature>
<keyword evidence="20" id="KW-1185">Reference proteome</keyword>
<evidence type="ECO:0000259" key="18">
    <source>
        <dbReference type="PROSITE" id="PS51194"/>
    </source>
</evidence>
<dbReference type="CDD" id="cd18793">
    <property type="entry name" value="SF2_C_SNF"/>
    <property type="match status" value="1"/>
</dbReference>
<dbReference type="GO" id="GO:0003677">
    <property type="term" value="F:DNA binding"/>
    <property type="evidence" value="ECO:0007669"/>
    <property type="project" value="UniProtKB-KW"/>
</dbReference>
<evidence type="ECO:0000256" key="6">
    <source>
        <dbReference type="ARBA" id="ARBA00022801"/>
    </source>
</evidence>
<feature type="compositionally biased region" description="Low complexity" evidence="16">
    <location>
        <begin position="330"/>
        <end position="340"/>
    </location>
</feature>
<dbReference type="EMBL" id="LRGB01000944">
    <property type="protein sequence ID" value="KZS14404.1"/>
    <property type="molecule type" value="Genomic_DNA"/>
</dbReference>
<dbReference type="SMART" id="SM00490">
    <property type="entry name" value="HELICc"/>
    <property type="match status" value="1"/>
</dbReference>
<evidence type="ECO:0000256" key="12">
    <source>
        <dbReference type="ARBA" id="ARBA00023242"/>
    </source>
</evidence>
<evidence type="ECO:0000256" key="4">
    <source>
        <dbReference type="ARBA" id="ARBA00022553"/>
    </source>
</evidence>
<evidence type="ECO:0000313" key="19">
    <source>
        <dbReference type="EMBL" id="KZS14404.1"/>
    </source>
</evidence>
<evidence type="ECO:0000259" key="17">
    <source>
        <dbReference type="PROSITE" id="PS51192"/>
    </source>
</evidence>
<feature type="domain" description="Helicase ATP-binding" evidence="17">
    <location>
        <begin position="677"/>
        <end position="885"/>
    </location>
</feature>
<feature type="compositionally biased region" description="Acidic residues" evidence="16">
    <location>
        <begin position="18"/>
        <end position="30"/>
    </location>
</feature>
<reference evidence="19 20" key="1">
    <citation type="submission" date="2016-03" db="EMBL/GenBank/DDBJ databases">
        <title>EvidentialGene: Evidence-directed Construction of Genes on Genomes.</title>
        <authorList>
            <person name="Gilbert D.G."/>
            <person name="Choi J.-H."/>
            <person name="Mockaitis K."/>
            <person name="Colbourne J."/>
            <person name="Pfrender M."/>
        </authorList>
    </citation>
    <scope>NUCLEOTIDE SEQUENCE [LARGE SCALE GENOMIC DNA]</scope>
    <source>
        <strain evidence="19 20">Xinb3</strain>
        <tissue evidence="19">Complete organism</tissue>
    </source>
</reference>
<feature type="compositionally biased region" description="Basic and acidic residues" evidence="16">
    <location>
        <begin position="298"/>
        <end position="317"/>
    </location>
</feature>
<dbReference type="SMART" id="SM00487">
    <property type="entry name" value="DEXDc"/>
    <property type="match status" value="1"/>
</dbReference>
<dbReference type="Gene3D" id="3.40.50.300">
    <property type="entry name" value="P-loop containing nucleotide triphosphate hydrolases"/>
    <property type="match status" value="1"/>
</dbReference>
<dbReference type="Proteomes" id="UP000076858">
    <property type="component" value="Unassembled WGS sequence"/>
</dbReference>
<protein>
    <recommendedName>
        <fullName evidence="13">Transcription termination factor 2</fullName>
    </recommendedName>
    <alternativeName>
        <fullName evidence="15">RNA polymerase II termination factor</fullName>
    </alternativeName>
    <alternativeName>
        <fullName evidence="14">Transcription release factor 2</fullName>
    </alternativeName>
</protein>
<gene>
    <name evidence="19" type="ORF">APZ42_019731</name>
</gene>
<dbReference type="InterPro" id="IPR038718">
    <property type="entry name" value="SNF2-like_sf"/>
</dbReference>
<dbReference type="PROSITE" id="PS51192">
    <property type="entry name" value="HELICASE_ATP_BIND_1"/>
    <property type="match status" value="1"/>
</dbReference>
<dbReference type="InterPro" id="IPR050628">
    <property type="entry name" value="SNF2_RAD54_helicase_TF"/>
</dbReference>
<dbReference type="STRING" id="35525.A0A164XN57"/>
<dbReference type="GO" id="GO:0005737">
    <property type="term" value="C:cytoplasm"/>
    <property type="evidence" value="ECO:0007669"/>
    <property type="project" value="UniProtKB-ARBA"/>
</dbReference>
<evidence type="ECO:0000256" key="11">
    <source>
        <dbReference type="ARBA" id="ARBA00023163"/>
    </source>
</evidence>
<keyword evidence="8" id="KW-0067">ATP-binding</keyword>
<feature type="compositionally biased region" description="Basic and acidic residues" evidence="16">
    <location>
        <begin position="79"/>
        <end position="104"/>
    </location>
</feature>
<dbReference type="GO" id="GO:0005524">
    <property type="term" value="F:ATP binding"/>
    <property type="evidence" value="ECO:0007669"/>
    <property type="project" value="UniProtKB-KW"/>
</dbReference>
<dbReference type="PANTHER" id="PTHR45626:SF50">
    <property type="entry name" value="TRANSCRIPTION TERMINATION FACTOR 2"/>
    <property type="match status" value="1"/>
</dbReference>
<dbReference type="PROSITE" id="PS51194">
    <property type="entry name" value="HELICASE_CTER"/>
    <property type="match status" value="1"/>
</dbReference>
<proteinExistence type="inferred from homology"/>
<keyword evidence="9" id="KW-0805">Transcription regulation</keyword>
<keyword evidence="12" id="KW-0539">Nucleus</keyword>
<dbReference type="GO" id="GO:0005634">
    <property type="term" value="C:nucleus"/>
    <property type="evidence" value="ECO:0007669"/>
    <property type="project" value="UniProtKB-SubCell"/>
</dbReference>
<dbReference type="InterPro" id="IPR001650">
    <property type="entry name" value="Helicase_C-like"/>
</dbReference>
<dbReference type="AlphaFoldDB" id="A0A164XN57"/>
<keyword evidence="3" id="KW-0806">Transcription termination</keyword>
<dbReference type="PANTHER" id="PTHR45626">
    <property type="entry name" value="TRANSCRIPTION TERMINATION FACTOR 2-RELATED"/>
    <property type="match status" value="1"/>
</dbReference>
<evidence type="ECO:0000256" key="16">
    <source>
        <dbReference type="SAM" id="MobiDB-lite"/>
    </source>
</evidence>
<dbReference type="GO" id="GO:0008094">
    <property type="term" value="F:ATP-dependent activity, acting on DNA"/>
    <property type="evidence" value="ECO:0007669"/>
    <property type="project" value="UniProtKB-ARBA"/>
</dbReference>
<dbReference type="Gene3D" id="3.40.50.10810">
    <property type="entry name" value="Tandem AAA-ATPase domain"/>
    <property type="match status" value="1"/>
</dbReference>
<feature type="domain" description="Helicase C-terminal" evidence="18">
    <location>
        <begin position="1089"/>
        <end position="1246"/>
    </location>
</feature>
<dbReference type="GO" id="GO:0006353">
    <property type="term" value="P:DNA-templated transcription termination"/>
    <property type="evidence" value="ECO:0007669"/>
    <property type="project" value="UniProtKB-KW"/>
</dbReference>
<dbReference type="Pfam" id="PF00176">
    <property type="entry name" value="SNF2-rel_dom"/>
    <property type="match status" value="1"/>
</dbReference>
<dbReference type="GO" id="GO:0006281">
    <property type="term" value="P:DNA repair"/>
    <property type="evidence" value="ECO:0007669"/>
    <property type="project" value="TreeGrafter"/>
</dbReference>
<evidence type="ECO:0000256" key="10">
    <source>
        <dbReference type="ARBA" id="ARBA00023125"/>
    </source>
</evidence>
<dbReference type="InterPro" id="IPR027417">
    <property type="entry name" value="P-loop_NTPase"/>
</dbReference>
<evidence type="ECO:0000256" key="7">
    <source>
        <dbReference type="ARBA" id="ARBA00022806"/>
    </source>
</evidence>
<evidence type="ECO:0000256" key="14">
    <source>
        <dbReference type="ARBA" id="ARBA00079067"/>
    </source>
</evidence>
<feature type="compositionally biased region" description="Polar residues" evidence="16">
    <location>
        <begin position="105"/>
        <end position="115"/>
    </location>
</feature>
<dbReference type="GO" id="GO:0004386">
    <property type="term" value="F:helicase activity"/>
    <property type="evidence" value="ECO:0007669"/>
    <property type="project" value="UniProtKB-KW"/>
</dbReference>
<dbReference type="InterPro" id="IPR014001">
    <property type="entry name" value="Helicase_ATP-bd"/>
</dbReference>
<evidence type="ECO:0000256" key="2">
    <source>
        <dbReference type="ARBA" id="ARBA00007025"/>
    </source>
</evidence>
<evidence type="ECO:0000313" key="20">
    <source>
        <dbReference type="Proteomes" id="UP000076858"/>
    </source>
</evidence>
<dbReference type="GO" id="GO:0016787">
    <property type="term" value="F:hydrolase activity"/>
    <property type="evidence" value="ECO:0007669"/>
    <property type="project" value="UniProtKB-KW"/>
</dbReference>
<evidence type="ECO:0000256" key="3">
    <source>
        <dbReference type="ARBA" id="ARBA00022472"/>
    </source>
</evidence>
<keyword evidence="7" id="KW-0347">Helicase</keyword>
<name>A0A164XN57_9CRUS</name>
<dbReference type="InterPro" id="IPR049730">
    <property type="entry name" value="SNF2/RAD54-like_C"/>
</dbReference>
<sequence length="1272" mass="143029">MSRYSYRANRNDLVPSTPDEEDSGDDVSDYEDSKTAFYDSFRQPKLNTSSLEETDLIEESLQEHSSGAEQPYHTNSFETSEHEKSWESEDQLDKSRISKNEHLNTSRFNSNSMKEQQGKHRSTERSGQDSNDDSEADVSYRLKRICPVPEMEYASQPDPDDTYQVIQAGKRHGHMVIRRLRTKNLSSEENSAEPSEAEDVDVQKSNLFDSSVGSSHSQDDSFPHTKRNAIRNPVDSDSDSSFDPLPVRKPTVTSDESDSSTEPTPRVRHERALGKRVVKRIESDDSDEDSSPRITPHNRHEEINKADIHVSSSKDRFPPIQMVSPKVTAPYPMSSTSPYPSQSLIQEAHLAASFDKYDSGNGSTMEHHNQNLSRKSSTTIENKSQRPESLEEDVEIPIQDLSNSILEISSTVVSFSSPEVQDNSIEEITSPSEISLPIPPVALSAAEVVRMREDLERKKLLMKSCRLESLPDGGAKLKEQIRLITEKLESAAKVPDIRPAPIVSSASDSEVQEDELRKQLQMKKWAMGNASAGQKERLRIEIGDMERRLIQLSIANATNAGATSKSKFVDFQSEMNSRAFGEKQKGIRLLPEAPRLTEMQKKVFADNAGKELYQKTETGYISAASRREAVSITMDSLENLHRSLASCPKETEKEPTPSCLTVPLLPHQERALKWLLWRETQVPAGGILADDMGLGKTLTMISLVVRQKELDPAPPTSSDIWLSKTVKIKRSAGTLVVCPASVVGQWEKEIQRRCKRNSLSVVIFHGPDRNKLAPKLHHYDVVITTYQIVSREIANVKVDKKDGDSKPIGDFDVETDANAIRQSVLLQIAFDRIILDEAHVIRNPKTGISQAVCRLRAVRRWAVSGTPVQNKELDMYSLLRFLRVSPFDQLAVWKRWVDSSKAKNEQAQGRLQLLIKALLLRRTKDQKVEGSDTPLVAMPSREVHVHQVQLSKEENEVYQKLLAFSRKALEEYIKGQEARVREGFTYDRTNLPELPQKNVTKQMMLVLLLRLRQACSHPALIQTMLDATDTESFGSEEAKIEDNDMDLISQISNMALGSKPDEPKKEEENFFTHTNPIFDRENLSSKMKYIIDEVQKVVDQDQKAVVVSQWTSMLELFAQHFRKLRIRCHLIAGSVAIKHRTEIVEDFNGNPSGSPVILLSLNAGGVGLNLVGGNHIFLADMHWNPQLEAQACDRVYRVGQKKDVHVHRMVTQGTVEERILQLQQQKLAMANGILTGAAKLATKGLTIDDLKMLFNPGPPPYAPKPMLNPDGF</sequence>
<keyword evidence="5" id="KW-0547">Nucleotide-binding</keyword>
<evidence type="ECO:0000256" key="9">
    <source>
        <dbReference type="ARBA" id="ARBA00023015"/>
    </source>
</evidence>
<accession>A0A164XN57</accession>
<feature type="compositionally biased region" description="Polar residues" evidence="16">
    <location>
        <begin position="63"/>
        <end position="78"/>
    </location>
</feature>
<evidence type="ECO:0000256" key="8">
    <source>
        <dbReference type="ARBA" id="ARBA00022840"/>
    </source>
</evidence>
<evidence type="ECO:0000256" key="1">
    <source>
        <dbReference type="ARBA" id="ARBA00004123"/>
    </source>
</evidence>
<feature type="region of interest" description="Disordered" evidence="16">
    <location>
        <begin position="1"/>
        <end position="340"/>
    </location>
</feature>
<feature type="compositionally biased region" description="Basic and acidic residues" evidence="16">
    <location>
        <begin position="116"/>
        <end position="127"/>
    </location>
</feature>
<keyword evidence="4" id="KW-0597">Phosphoprotein</keyword>
<evidence type="ECO:0000256" key="13">
    <source>
        <dbReference type="ARBA" id="ARBA00070113"/>
    </source>
</evidence>
<keyword evidence="10" id="KW-0238">DNA-binding</keyword>
<feature type="compositionally biased region" description="Low complexity" evidence="16">
    <location>
        <begin position="250"/>
        <end position="264"/>
    </location>
</feature>
<evidence type="ECO:0000256" key="5">
    <source>
        <dbReference type="ARBA" id="ARBA00022741"/>
    </source>
</evidence>
<keyword evidence="11" id="KW-0804">Transcription</keyword>
<comment type="similarity">
    <text evidence="2">Belongs to the SNF2/RAD54 helicase family.</text>
</comment>
<dbReference type="FunFam" id="3.40.50.10810:FF:000043">
    <property type="entry name" value="Transcription termination factor 2"/>
    <property type="match status" value="1"/>
</dbReference>
<organism evidence="19 20">
    <name type="scientific">Daphnia magna</name>
    <dbReference type="NCBI Taxonomy" id="35525"/>
    <lineage>
        <taxon>Eukaryota</taxon>
        <taxon>Metazoa</taxon>
        <taxon>Ecdysozoa</taxon>
        <taxon>Arthropoda</taxon>
        <taxon>Crustacea</taxon>
        <taxon>Branchiopoda</taxon>
        <taxon>Diplostraca</taxon>
        <taxon>Cladocera</taxon>
        <taxon>Anomopoda</taxon>
        <taxon>Daphniidae</taxon>
        <taxon>Daphnia</taxon>
    </lineage>
</organism>
<comment type="caution">
    <text evidence="19">The sequence shown here is derived from an EMBL/GenBank/DDBJ whole genome shotgun (WGS) entry which is preliminary data.</text>
</comment>
<keyword evidence="6" id="KW-0378">Hydrolase</keyword>
<feature type="compositionally biased region" description="Basic and acidic residues" evidence="16">
    <location>
        <begin position="265"/>
        <end position="283"/>
    </location>
</feature>
<dbReference type="OrthoDB" id="423559at2759"/>
<comment type="subcellular location">
    <subcellularLocation>
        <location evidence="1">Nucleus</location>
    </subcellularLocation>
</comment>
<feature type="region of interest" description="Disordered" evidence="16">
    <location>
        <begin position="355"/>
        <end position="392"/>
    </location>
</feature>